<evidence type="ECO:0000313" key="8">
    <source>
        <dbReference type="Proteomes" id="UP001180020"/>
    </source>
</evidence>
<feature type="domain" description="O-methyltransferase C-terminal" evidence="5">
    <location>
        <begin position="129"/>
        <end position="335"/>
    </location>
</feature>
<dbReference type="AlphaFoldDB" id="A0AAV9DN98"/>
<evidence type="ECO:0000256" key="1">
    <source>
        <dbReference type="ARBA" id="ARBA00022603"/>
    </source>
</evidence>
<dbReference type="EMBL" id="JAUJYO010000012">
    <property type="protein sequence ID" value="KAK1302698.1"/>
    <property type="molecule type" value="Genomic_DNA"/>
</dbReference>
<keyword evidence="1" id="KW-0489">Methyltransferase</keyword>
<dbReference type="InterPro" id="IPR036390">
    <property type="entry name" value="WH_DNA-bd_sf"/>
</dbReference>
<dbReference type="GO" id="GO:0008757">
    <property type="term" value="F:S-adenosylmethionine-dependent methyltransferase activity"/>
    <property type="evidence" value="ECO:0007669"/>
    <property type="project" value="UniProtKB-ARBA"/>
</dbReference>
<dbReference type="GO" id="GO:0046983">
    <property type="term" value="F:protein dimerization activity"/>
    <property type="evidence" value="ECO:0007669"/>
    <property type="project" value="InterPro"/>
</dbReference>
<dbReference type="SUPFAM" id="SSF53335">
    <property type="entry name" value="S-adenosyl-L-methionine-dependent methyltransferases"/>
    <property type="match status" value="1"/>
</dbReference>
<dbReference type="FunFam" id="3.40.50.150:FF:000057">
    <property type="entry name" value="O-methyltransferase ZRP4"/>
    <property type="match status" value="1"/>
</dbReference>
<dbReference type="Pfam" id="PF08100">
    <property type="entry name" value="Dimerisation"/>
    <property type="match status" value="1"/>
</dbReference>
<dbReference type="InterPro" id="IPR036388">
    <property type="entry name" value="WH-like_DNA-bd_sf"/>
</dbReference>
<reference evidence="7" key="2">
    <citation type="submission" date="2023-06" db="EMBL/GenBank/DDBJ databases">
        <authorList>
            <person name="Ma L."/>
            <person name="Liu K.-W."/>
            <person name="Li Z."/>
            <person name="Hsiao Y.-Y."/>
            <person name="Qi Y."/>
            <person name="Fu T."/>
            <person name="Tang G."/>
            <person name="Zhang D."/>
            <person name="Sun W.-H."/>
            <person name="Liu D.-K."/>
            <person name="Li Y."/>
            <person name="Chen G.-Z."/>
            <person name="Liu X.-D."/>
            <person name="Liao X.-Y."/>
            <person name="Jiang Y.-T."/>
            <person name="Yu X."/>
            <person name="Hao Y."/>
            <person name="Huang J."/>
            <person name="Zhao X.-W."/>
            <person name="Ke S."/>
            <person name="Chen Y.-Y."/>
            <person name="Wu W.-L."/>
            <person name="Hsu J.-L."/>
            <person name="Lin Y.-F."/>
            <person name="Huang M.-D."/>
            <person name="Li C.-Y."/>
            <person name="Huang L."/>
            <person name="Wang Z.-W."/>
            <person name="Zhao X."/>
            <person name="Zhong W.-Y."/>
            <person name="Peng D.-H."/>
            <person name="Ahmad S."/>
            <person name="Lan S."/>
            <person name="Zhang J.-S."/>
            <person name="Tsai W.-C."/>
            <person name="Van De Peer Y."/>
            <person name="Liu Z.-J."/>
        </authorList>
    </citation>
    <scope>NUCLEOTIDE SEQUENCE</scope>
    <source>
        <strain evidence="7">CP</strain>
        <tissue evidence="7">Leaves</tissue>
    </source>
</reference>
<feature type="domain" description="O-methyltransferase dimerisation" evidence="6">
    <location>
        <begin position="20"/>
        <end position="108"/>
    </location>
</feature>
<dbReference type="Gene3D" id="3.40.50.150">
    <property type="entry name" value="Vaccinia Virus protein VP39"/>
    <property type="match status" value="1"/>
</dbReference>
<dbReference type="PANTHER" id="PTHR11746">
    <property type="entry name" value="O-METHYLTRANSFERASE"/>
    <property type="match status" value="1"/>
</dbReference>
<dbReference type="InterPro" id="IPR001077">
    <property type="entry name" value="COMT_C"/>
</dbReference>
<dbReference type="InterPro" id="IPR016461">
    <property type="entry name" value="COMT-like"/>
</dbReference>
<keyword evidence="2" id="KW-0808">Transferase</keyword>
<dbReference type="GO" id="GO:0008171">
    <property type="term" value="F:O-methyltransferase activity"/>
    <property type="evidence" value="ECO:0007669"/>
    <property type="project" value="InterPro"/>
</dbReference>
<dbReference type="PIRSF" id="PIRSF005739">
    <property type="entry name" value="O-mtase"/>
    <property type="match status" value="1"/>
</dbReference>
<feature type="active site" description="Proton acceptor" evidence="4">
    <location>
        <position position="260"/>
    </location>
</feature>
<dbReference type="InterPro" id="IPR029063">
    <property type="entry name" value="SAM-dependent_MTases_sf"/>
</dbReference>
<organism evidence="7 8">
    <name type="scientific">Acorus calamus</name>
    <name type="common">Sweet flag</name>
    <dbReference type="NCBI Taxonomy" id="4465"/>
    <lineage>
        <taxon>Eukaryota</taxon>
        <taxon>Viridiplantae</taxon>
        <taxon>Streptophyta</taxon>
        <taxon>Embryophyta</taxon>
        <taxon>Tracheophyta</taxon>
        <taxon>Spermatophyta</taxon>
        <taxon>Magnoliopsida</taxon>
        <taxon>Liliopsida</taxon>
        <taxon>Acoraceae</taxon>
        <taxon>Acorus</taxon>
    </lineage>
</organism>
<evidence type="ECO:0000259" key="5">
    <source>
        <dbReference type="Pfam" id="PF00891"/>
    </source>
</evidence>
<dbReference type="InterPro" id="IPR012967">
    <property type="entry name" value="COMT_dimerisation"/>
</dbReference>
<evidence type="ECO:0000256" key="3">
    <source>
        <dbReference type="ARBA" id="ARBA00022691"/>
    </source>
</evidence>
<name>A0AAV9DN98_ACOCL</name>
<proteinExistence type="predicted"/>
<dbReference type="Proteomes" id="UP001180020">
    <property type="component" value="Unassembled WGS sequence"/>
</dbReference>
<evidence type="ECO:0000256" key="4">
    <source>
        <dbReference type="PIRSR" id="PIRSR005739-1"/>
    </source>
</evidence>
<reference evidence="7" key="1">
    <citation type="journal article" date="2023" name="Nat. Commun.">
        <title>Diploid and tetraploid genomes of Acorus and the evolution of monocots.</title>
        <authorList>
            <person name="Ma L."/>
            <person name="Liu K.W."/>
            <person name="Li Z."/>
            <person name="Hsiao Y.Y."/>
            <person name="Qi Y."/>
            <person name="Fu T."/>
            <person name="Tang G.D."/>
            <person name="Zhang D."/>
            <person name="Sun W.H."/>
            <person name="Liu D.K."/>
            <person name="Li Y."/>
            <person name="Chen G.Z."/>
            <person name="Liu X.D."/>
            <person name="Liao X.Y."/>
            <person name="Jiang Y.T."/>
            <person name="Yu X."/>
            <person name="Hao Y."/>
            <person name="Huang J."/>
            <person name="Zhao X.W."/>
            <person name="Ke S."/>
            <person name="Chen Y.Y."/>
            <person name="Wu W.L."/>
            <person name="Hsu J.L."/>
            <person name="Lin Y.F."/>
            <person name="Huang M.D."/>
            <person name="Li C.Y."/>
            <person name="Huang L."/>
            <person name="Wang Z.W."/>
            <person name="Zhao X."/>
            <person name="Zhong W.Y."/>
            <person name="Peng D.H."/>
            <person name="Ahmad S."/>
            <person name="Lan S."/>
            <person name="Zhang J.S."/>
            <person name="Tsai W.C."/>
            <person name="Van de Peer Y."/>
            <person name="Liu Z.J."/>
        </authorList>
    </citation>
    <scope>NUCLEOTIDE SEQUENCE</scope>
    <source>
        <strain evidence="7">CP</strain>
    </source>
</reference>
<accession>A0AAV9DN98</accession>
<dbReference type="SUPFAM" id="SSF46785">
    <property type="entry name" value="Winged helix' DNA-binding domain"/>
    <property type="match status" value="1"/>
</dbReference>
<keyword evidence="8" id="KW-1185">Reference proteome</keyword>
<gene>
    <name evidence="7" type="primary">ROMT</name>
    <name evidence="7" type="ORF">QJS10_CPB12g01025</name>
</gene>
<evidence type="ECO:0000313" key="7">
    <source>
        <dbReference type="EMBL" id="KAK1302698.1"/>
    </source>
</evidence>
<dbReference type="FunFam" id="1.10.10.10:FF:000213">
    <property type="entry name" value="Coniferyl alcohol 9-O-methyltransferase"/>
    <property type="match status" value="1"/>
</dbReference>
<keyword evidence="3" id="KW-0949">S-adenosyl-L-methionine</keyword>
<evidence type="ECO:0000259" key="6">
    <source>
        <dbReference type="Pfam" id="PF08100"/>
    </source>
</evidence>
<dbReference type="Pfam" id="PF00891">
    <property type="entry name" value="Methyltransf_2"/>
    <property type="match status" value="1"/>
</dbReference>
<dbReference type="PROSITE" id="PS51683">
    <property type="entry name" value="SAM_OMT_II"/>
    <property type="match status" value="1"/>
</dbReference>
<protein>
    <submittedName>
        <fullName evidence="7">Trans-resveratrol di-O-methyltransferase</fullName>
    </submittedName>
</protein>
<sequence>MEKPTGEAAKELIQAQSFIWNHLLGVVGSMSLKCAVQLGIPDAINRHGGPITLPELADALSVHPAKTLHLRRLMRTLAHSGFFEKQTREADGEETYRLATASKYLLKDQATGISPFLLTVLDPVLIAPWHSLGDWLRRDETTPFHVAHGESYWELMAHRPDVKEQFNEAMACDARLVIEVVVNENGHVFKGLRSLVDIGGNTGTTAKAIAKAFPHVRCTTFDLPHVIESATRDASIDYVGGDMFERVPSADAVMLKWILHDWGDEDCVKILKRCKEAIPKVGGKVILIDMVVNPNSPSQESTESQYFFDMLMMVLCEGREREEHEWKKIFKDAGFTNYKITPALGLRSIIELYH</sequence>
<dbReference type="Gene3D" id="1.10.10.10">
    <property type="entry name" value="Winged helix-like DNA-binding domain superfamily/Winged helix DNA-binding domain"/>
    <property type="match status" value="1"/>
</dbReference>
<dbReference type="GO" id="GO:0032259">
    <property type="term" value="P:methylation"/>
    <property type="evidence" value="ECO:0007669"/>
    <property type="project" value="UniProtKB-KW"/>
</dbReference>
<evidence type="ECO:0000256" key="2">
    <source>
        <dbReference type="ARBA" id="ARBA00022679"/>
    </source>
</evidence>
<comment type="caution">
    <text evidence="7">The sequence shown here is derived from an EMBL/GenBank/DDBJ whole genome shotgun (WGS) entry which is preliminary data.</text>
</comment>